<name>A0A915ZD53_9GLOM</name>
<evidence type="ECO:0000313" key="2">
    <source>
        <dbReference type="Proteomes" id="UP000684084"/>
    </source>
</evidence>
<gene>
    <name evidence="1" type="ORF">CHRIB12_LOCUS13449</name>
</gene>
<accession>A0A915ZD53</accession>
<comment type="caution">
    <text evidence="1">The sequence shown here is derived from an EMBL/GenBank/DDBJ whole genome shotgun (WGS) entry which is preliminary data.</text>
</comment>
<dbReference type="AlphaFoldDB" id="A0A915ZD53"/>
<proteinExistence type="predicted"/>
<sequence length="73" mass="8337">MTLKTNMHFLCTVNESDAIEQKEFANWLLKIGKGQIPTIDGLANQFSGKTIEYFSADAIKEQSNSEYQYPIEF</sequence>
<evidence type="ECO:0000313" key="1">
    <source>
        <dbReference type="EMBL" id="CAB5372190.1"/>
    </source>
</evidence>
<dbReference type="Proteomes" id="UP000684084">
    <property type="component" value="Unassembled WGS sequence"/>
</dbReference>
<dbReference type="EMBL" id="CAGKOT010000030">
    <property type="protein sequence ID" value="CAB5372190.1"/>
    <property type="molecule type" value="Genomic_DNA"/>
</dbReference>
<dbReference type="OrthoDB" id="2429280at2759"/>
<reference evidence="1" key="1">
    <citation type="submission" date="2020-05" db="EMBL/GenBank/DDBJ databases">
        <authorList>
            <person name="Rincon C."/>
            <person name="Sanders R I."/>
            <person name="Robbins C."/>
            <person name="Chaturvedi A."/>
        </authorList>
    </citation>
    <scope>NUCLEOTIDE SEQUENCE</scope>
    <source>
        <strain evidence="1">CHB12</strain>
    </source>
</reference>
<organism evidence="1 2">
    <name type="scientific">Rhizophagus irregularis</name>
    <dbReference type="NCBI Taxonomy" id="588596"/>
    <lineage>
        <taxon>Eukaryota</taxon>
        <taxon>Fungi</taxon>
        <taxon>Fungi incertae sedis</taxon>
        <taxon>Mucoromycota</taxon>
        <taxon>Glomeromycotina</taxon>
        <taxon>Glomeromycetes</taxon>
        <taxon>Glomerales</taxon>
        <taxon>Glomeraceae</taxon>
        <taxon>Rhizophagus</taxon>
    </lineage>
</organism>
<protein>
    <submittedName>
        <fullName evidence="1">Uncharacterized protein</fullName>
    </submittedName>
</protein>